<feature type="transmembrane region" description="Helical" evidence="2">
    <location>
        <begin position="86"/>
        <end position="104"/>
    </location>
</feature>
<dbReference type="RefSeq" id="WP_202239952.1">
    <property type="nucleotide sequence ID" value="NZ_AP018367.1"/>
</dbReference>
<keyword evidence="2" id="KW-0812">Transmembrane</keyword>
<gene>
    <name evidence="3" type="ORF">RVR_P2105</name>
</gene>
<proteinExistence type="predicted"/>
<evidence type="ECO:0000313" key="4">
    <source>
        <dbReference type="Proteomes" id="UP000595703"/>
    </source>
</evidence>
<reference evidence="3 4" key="1">
    <citation type="journal article" date="2020" name="Sci. Rep.">
        <title>beta-carboline chemical signals induce reveromycin production through a LuxR family regulator in Streptomyces sp. SN-593.</title>
        <authorList>
            <person name="Panthee S."/>
            <person name="Kito N."/>
            <person name="Hayashi T."/>
            <person name="Shimizu T."/>
            <person name="Ishikawa J."/>
            <person name="Hamamoto H."/>
            <person name="Osada H."/>
            <person name="Takahashi S."/>
        </authorList>
    </citation>
    <scope>NUCLEOTIDE SEQUENCE [LARGE SCALE GENOMIC DNA]</scope>
    <source>
        <strain evidence="3 4">SN-593</strain>
        <plasmid evidence="3 4">pRVR2</plasmid>
    </source>
</reference>
<dbReference type="AlphaFoldDB" id="A0A7R6QI11"/>
<feature type="region of interest" description="Disordered" evidence="1">
    <location>
        <begin position="270"/>
        <end position="372"/>
    </location>
</feature>
<sequence length="423" mass="45839">MQTDRIMTWAGHHPEVAVPTAVAGALGVAVVVWLLQRRVSRALKGWTPAPAQRAGIAGILLATGLEADTAWRFAGNRLGISHPLERGLLFLVGETVLFTFALMARANLLNEEKRRAGAPGILVWVICGALAVPAISESGSVAAAWVRVLFGPVAAALLWHFLMGIELRSSLPSAQSMGTFSVLMRHLRERALSRFGVIEADRTAVDMARDRAVVRAAILSERYQTASGRRQARLLRRLRKALRTAGVAGDPGRREALLAEIATSRFAKDLGTTPVDSPWADTTAATPAPAAARTRPRPVSLPVPAQRELEADDEPRTLPANASTTHEPQGDRPMAVDTDSFFSTSDLTPQAAVETRAERERRQAEAQRRADDTYAKAVEVVVELVQQGAPLSGPQIAEQLPVGPRTVQRYIKRMREEGVLPQE</sequence>
<accession>A0A7R6QI11</accession>
<evidence type="ECO:0000313" key="3">
    <source>
        <dbReference type="EMBL" id="BBG20745.1"/>
    </source>
</evidence>
<organism evidence="3 4">
    <name type="scientific">Actinacidiphila reveromycinica</name>
    <dbReference type="NCBI Taxonomy" id="659352"/>
    <lineage>
        <taxon>Bacteria</taxon>
        <taxon>Bacillati</taxon>
        <taxon>Actinomycetota</taxon>
        <taxon>Actinomycetes</taxon>
        <taxon>Kitasatosporales</taxon>
        <taxon>Streptomycetaceae</taxon>
        <taxon>Actinacidiphila</taxon>
    </lineage>
</organism>
<geneLocation type="plasmid" evidence="3 4">
    <name>pRVR2</name>
</geneLocation>
<evidence type="ECO:0000256" key="2">
    <source>
        <dbReference type="SAM" id="Phobius"/>
    </source>
</evidence>
<dbReference type="KEGG" id="arev:RVR_P2105"/>
<dbReference type="EMBL" id="AP018367">
    <property type="protein sequence ID" value="BBG20745.1"/>
    <property type="molecule type" value="Genomic_DNA"/>
</dbReference>
<evidence type="ECO:0000256" key="1">
    <source>
        <dbReference type="SAM" id="MobiDB-lite"/>
    </source>
</evidence>
<dbReference type="Proteomes" id="UP000595703">
    <property type="component" value="Plasmid pRVR2"/>
</dbReference>
<dbReference type="Gene3D" id="1.10.10.10">
    <property type="entry name" value="Winged helix-like DNA-binding domain superfamily/Winged helix DNA-binding domain"/>
    <property type="match status" value="1"/>
</dbReference>
<keyword evidence="4" id="KW-1185">Reference proteome</keyword>
<protein>
    <submittedName>
        <fullName evidence="3">Uncharacterized protein</fullName>
    </submittedName>
</protein>
<keyword evidence="3" id="KW-0614">Plasmid</keyword>
<keyword evidence="2" id="KW-0472">Membrane</keyword>
<feature type="compositionally biased region" description="Basic and acidic residues" evidence="1">
    <location>
        <begin position="355"/>
        <end position="372"/>
    </location>
</feature>
<name>A0A7R6QI11_9ACTN</name>
<keyword evidence="2" id="KW-1133">Transmembrane helix</keyword>
<feature type="compositionally biased region" description="Low complexity" evidence="1">
    <location>
        <begin position="282"/>
        <end position="293"/>
    </location>
</feature>
<feature type="transmembrane region" description="Helical" evidence="2">
    <location>
        <begin position="142"/>
        <end position="162"/>
    </location>
</feature>
<feature type="transmembrane region" description="Helical" evidence="2">
    <location>
        <begin position="116"/>
        <end position="136"/>
    </location>
</feature>
<dbReference type="InterPro" id="IPR036388">
    <property type="entry name" value="WH-like_DNA-bd_sf"/>
</dbReference>
<feature type="transmembrane region" description="Helical" evidence="2">
    <location>
        <begin position="16"/>
        <end position="35"/>
    </location>
</feature>